<accession>X1LBE3</accession>
<dbReference type="PANTHER" id="PTHR43153:SF1">
    <property type="entry name" value="ELECTRON TRANSFER FLAVOPROTEIN SUBUNIT ALPHA, MITOCHONDRIAL"/>
    <property type="match status" value="1"/>
</dbReference>
<organism evidence="2">
    <name type="scientific">marine sediment metagenome</name>
    <dbReference type="NCBI Taxonomy" id="412755"/>
    <lineage>
        <taxon>unclassified sequences</taxon>
        <taxon>metagenomes</taxon>
        <taxon>ecological metagenomes</taxon>
    </lineage>
</organism>
<dbReference type="Pfam" id="PF00766">
    <property type="entry name" value="ETF_alpha"/>
    <property type="match status" value="1"/>
</dbReference>
<evidence type="ECO:0000259" key="1">
    <source>
        <dbReference type="Pfam" id="PF00766"/>
    </source>
</evidence>
<feature type="non-terminal residue" evidence="2">
    <location>
        <position position="1"/>
    </location>
</feature>
<dbReference type="GO" id="GO:0009055">
    <property type="term" value="F:electron transfer activity"/>
    <property type="evidence" value="ECO:0007669"/>
    <property type="project" value="InterPro"/>
</dbReference>
<proteinExistence type="predicted"/>
<name>X1LBE3_9ZZZZ</name>
<dbReference type="InterPro" id="IPR029035">
    <property type="entry name" value="DHS-like_NAD/FAD-binding_dom"/>
</dbReference>
<dbReference type="GO" id="GO:0033539">
    <property type="term" value="P:fatty acid beta-oxidation using acyl-CoA dehydrogenase"/>
    <property type="evidence" value="ECO:0007669"/>
    <property type="project" value="TreeGrafter"/>
</dbReference>
<dbReference type="EMBL" id="BARV01006729">
    <property type="protein sequence ID" value="GAI16418.1"/>
    <property type="molecule type" value="Genomic_DNA"/>
</dbReference>
<feature type="domain" description="Electron transfer flavoprotein alpha subunit C-terminal" evidence="1">
    <location>
        <begin position="1"/>
        <end position="53"/>
    </location>
</feature>
<gene>
    <name evidence="2" type="ORF">S06H3_13787</name>
</gene>
<dbReference type="AlphaFoldDB" id="X1LBE3"/>
<dbReference type="PANTHER" id="PTHR43153">
    <property type="entry name" value="ELECTRON TRANSFER FLAVOPROTEIN ALPHA"/>
    <property type="match status" value="1"/>
</dbReference>
<dbReference type="InterPro" id="IPR014731">
    <property type="entry name" value="ETF_asu_C"/>
</dbReference>
<evidence type="ECO:0000313" key="2">
    <source>
        <dbReference type="EMBL" id="GAI16418.1"/>
    </source>
</evidence>
<protein>
    <recommendedName>
        <fullName evidence="1">Electron transfer flavoprotein alpha subunit C-terminal domain-containing protein</fullName>
    </recommendedName>
</protein>
<dbReference type="Gene3D" id="3.40.50.1220">
    <property type="entry name" value="TPP-binding domain"/>
    <property type="match status" value="1"/>
</dbReference>
<dbReference type="GO" id="GO:0050660">
    <property type="term" value="F:flavin adenine dinucleotide binding"/>
    <property type="evidence" value="ECO:0007669"/>
    <property type="project" value="InterPro"/>
</dbReference>
<reference evidence="2" key="1">
    <citation type="journal article" date="2014" name="Front. Microbiol.">
        <title>High frequency of phylogenetically diverse reductive dehalogenase-homologous genes in deep subseafloor sedimentary metagenomes.</title>
        <authorList>
            <person name="Kawai M."/>
            <person name="Futagami T."/>
            <person name="Toyoda A."/>
            <person name="Takaki Y."/>
            <person name="Nishi S."/>
            <person name="Hori S."/>
            <person name="Arai W."/>
            <person name="Tsubouchi T."/>
            <person name="Morono Y."/>
            <person name="Uchiyama I."/>
            <person name="Ito T."/>
            <person name="Fujiyama A."/>
            <person name="Inagaki F."/>
            <person name="Takami H."/>
        </authorList>
    </citation>
    <scope>NUCLEOTIDE SEQUENCE</scope>
    <source>
        <strain evidence="2">Expedition CK06-06</strain>
    </source>
</reference>
<comment type="caution">
    <text evidence="2">The sequence shown here is derived from an EMBL/GenBank/DDBJ whole genome shotgun (WGS) entry which is preliminary data.</text>
</comment>
<dbReference type="InterPro" id="IPR001308">
    <property type="entry name" value="ETF_a/FixB"/>
</dbReference>
<sequence>AKILKGAVGATRPACDNGWMPDKAQVGLTGKIVTPDLYIAVGVSGASQHMAGCSGIYL</sequence>
<dbReference type="SUPFAM" id="SSF52467">
    <property type="entry name" value="DHS-like NAD/FAD-binding domain"/>
    <property type="match status" value="1"/>
</dbReference>